<sequence length="705" mass="80635">MVSIDVKVDYLQCCIADCCKFTIVESVVKFVGKFPEDGYLLLIETENYIDASTIERMRGEILGEADLLERAKHYGKSTKLVLFYVVTYMLWSSESLGWPLKHFVGLDKHLEKAKSLSQMVSSTFYEYVCFEAEFLFDQSSSFSNSILHFRRAQKLKNVSSEIFAARSILEALLKEEKFEVDSKGVFRKQIGVLESSIFQCRVSIQVLMFFWNFWKGRMLSMISFVKSLGSINKSQYESYGNLCMEHFGVIKLDGLDMFIAVNGEASWLKGKDEENFSQLGNKVYMSGLVFKSLAERVLKSEICSMAVRVFEKLKWLLMYSRPKLSFIQRAVLALQLYGISVFLGGFNVGVGGSLGLSEQDLLSAFSPLYFEKYMISDQSGANLQDKDAAVRALGTILHENLKYFRDGSRPTKTGWALLLVLTSKQLIEELTWEVRHNSGPNSPWRKFFEQLVDYMRKGYEDPSSLASTFLDAVKHADPQCQLLLIECLLFLGSSCRIGRVWFLTSKFTLTDSVFSQESEAYWCALSALPQWFDAQSVNCFFDFILAVVDGLMSPCSDHRHPRLNWYKKSELKSFQFHQFLVLRLVTVAGLICLNSKEHFSKVQELLSNFCGLLSVLPHRFLVQLWGVKKGRTRTTKCFAHAFAKALETVGNQLVVVHTGNWNNSFMHMKPLIRECNLFQHRKGGNKIPVMVKERLNLVKCKYFPI</sequence>
<name>A0A822YNN8_NELNU</name>
<protein>
    <submittedName>
        <fullName evidence="1">Uncharacterized protein</fullName>
    </submittedName>
</protein>
<keyword evidence="2" id="KW-1185">Reference proteome</keyword>
<dbReference type="InterPro" id="IPR039904">
    <property type="entry name" value="TRANK1"/>
</dbReference>
<gene>
    <name evidence="1" type="ORF">HUJ06_011456</name>
</gene>
<organism evidence="1 2">
    <name type="scientific">Nelumbo nucifera</name>
    <name type="common">Sacred lotus</name>
    <dbReference type="NCBI Taxonomy" id="4432"/>
    <lineage>
        <taxon>Eukaryota</taxon>
        <taxon>Viridiplantae</taxon>
        <taxon>Streptophyta</taxon>
        <taxon>Embryophyta</taxon>
        <taxon>Tracheophyta</taxon>
        <taxon>Spermatophyta</taxon>
        <taxon>Magnoliopsida</taxon>
        <taxon>Proteales</taxon>
        <taxon>Nelumbonaceae</taxon>
        <taxon>Nelumbo</taxon>
    </lineage>
</organism>
<reference evidence="1 2" key="1">
    <citation type="journal article" date="2020" name="Mol. Biol. Evol.">
        <title>Distinct Expression and Methylation Patterns for Genes with Different Fates following a Single Whole-Genome Duplication in Flowering Plants.</title>
        <authorList>
            <person name="Shi T."/>
            <person name="Rahmani R.S."/>
            <person name="Gugger P.F."/>
            <person name="Wang M."/>
            <person name="Li H."/>
            <person name="Zhang Y."/>
            <person name="Li Z."/>
            <person name="Wang Q."/>
            <person name="Van de Peer Y."/>
            <person name="Marchal K."/>
            <person name="Chen J."/>
        </authorList>
    </citation>
    <scope>NUCLEOTIDE SEQUENCE [LARGE SCALE GENOMIC DNA]</scope>
    <source>
        <tissue evidence="1">Leaf</tissue>
    </source>
</reference>
<evidence type="ECO:0000313" key="1">
    <source>
        <dbReference type="EMBL" id="DAD32605.1"/>
    </source>
</evidence>
<dbReference type="PANTHER" id="PTHR21529">
    <property type="entry name" value="MAMMARY TURMOR VIRUS RECEPTOR HOMOLOG 1, 2 MTVR1, 2"/>
    <property type="match status" value="1"/>
</dbReference>
<dbReference type="PANTHER" id="PTHR21529:SF4">
    <property type="entry name" value="TPR AND ANKYRIN REPEAT-CONTAINING PROTEIN 1"/>
    <property type="match status" value="1"/>
</dbReference>
<dbReference type="EMBL" id="DUZY01000003">
    <property type="protein sequence ID" value="DAD32605.1"/>
    <property type="molecule type" value="Genomic_DNA"/>
</dbReference>
<accession>A0A822YNN8</accession>
<dbReference type="AlphaFoldDB" id="A0A822YNN8"/>
<dbReference type="Proteomes" id="UP000607653">
    <property type="component" value="Unassembled WGS sequence"/>
</dbReference>
<proteinExistence type="predicted"/>
<comment type="caution">
    <text evidence="1">The sequence shown here is derived from an EMBL/GenBank/DDBJ whole genome shotgun (WGS) entry which is preliminary data.</text>
</comment>
<evidence type="ECO:0000313" key="2">
    <source>
        <dbReference type="Proteomes" id="UP000607653"/>
    </source>
</evidence>